<comment type="caution">
    <text evidence="2">The sequence shown here is derived from an EMBL/GenBank/DDBJ whole genome shotgun (WGS) entry which is preliminary data.</text>
</comment>
<feature type="transmembrane region" description="Helical" evidence="1">
    <location>
        <begin position="300"/>
        <end position="319"/>
    </location>
</feature>
<sequence>MKISYIGILSGLALGVLAPLLVWQGNPGNMGICAACFIRDTSGALGFQSALAYIRPEIIGIVLGAFIAALFFGKFEPRGGSAPTTRFFFGVFAMLGALVFLGCPWRALLRLGAGDLSAIAGILGLVAGVLAGLWVQFKTTFTLGAQRPQTKATGLLMPIFALALLGLLLLGLGGFEWVKFSQKGPASMHAPLIISLIAGLIIGVVFQKSGFCSVGAIKTLIVDKNSAMMQAIIALLISTALVNLALGQFNLGFDNQPIAHNDMLWNFLAMLLCGLCFTLGGGCPGRQLIKSAEGDNDSAIFVMGLIAGAGIAHNFGVAASPAGLGANSAVAVIIGLVFCALVAIFSRRSPAMQG</sequence>
<dbReference type="InterPro" id="IPR026366">
    <property type="entry name" value="Seleno_YedE"/>
</dbReference>
<feature type="transmembrane region" description="Helical" evidence="1">
    <location>
        <begin position="187"/>
        <end position="206"/>
    </location>
</feature>
<feature type="transmembrane region" description="Helical" evidence="1">
    <location>
        <begin position="155"/>
        <end position="175"/>
    </location>
</feature>
<feature type="transmembrane region" description="Helical" evidence="1">
    <location>
        <begin position="58"/>
        <end position="75"/>
    </location>
</feature>
<keyword evidence="1" id="KW-0812">Transmembrane</keyword>
<dbReference type="NCBIfam" id="TIGR04112">
    <property type="entry name" value="seleno_YedE"/>
    <property type="match status" value="1"/>
</dbReference>
<feature type="transmembrane region" description="Helical" evidence="1">
    <location>
        <begin position="325"/>
        <end position="345"/>
    </location>
</feature>
<organism evidence="2 3">
    <name type="scientific">Campylobacter magnus</name>
    <dbReference type="NCBI Taxonomy" id="3026462"/>
    <lineage>
        <taxon>Bacteria</taxon>
        <taxon>Pseudomonadati</taxon>
        <taxon>Campylobacterota</taxon>
        <taxon>Epsilonproteobacteria</taxon>
        <taxon>Campylobacterales</taxon>
        <taxon>Campylobacteraceae</taxon>
        <taxon>Campylobacter</taxon>
    </lineage>
</organism>
<protein>
    <submittedName>
        <fullName evidence="2">YedE family putative selenium transporter</fullName>
    </submittedName>
</protein>
<feature type="transmembrane region" description="Helical" evidence="1">
    <location>
        <begin position="263"/>
        <end position="280"/>
    </location>
</feature>
<gene>
    <name evidence="2" type="primary">yedE</name>
    <name evidence="2" type="ORF">Q2362_00860</name>
</gene>
<reference evidence="2 3" key="1">
    <citation type="submission" date="2023-06" db="EMBL/GenBank/DDBJ databases">
        <title>Campylobacter magnum sp. nov., isolated from cecal contents of domestic pigs (Sus scrofa domesticus).</title>
        <authorList>
            <person name="Papic B."/>
            <person name="Gruntar I."/>
        </authorList>
    </citation>
    <scope>NUCLEOTIDE SEQUENCE [LARGE SCALE GENOMIC DNA]</scope>
    <source>
        <strain evidence="3">34484-21</strain>
    </source>
</reference>
<dbReference type="Pfam" id="PF04143">
    <property type="entry name" value="Sulf_transp"/>
    <property type="match status" value="1"/>
</dbReference>
<feature type="transmembrane region" description="Helical" evidence="1">
    <location>
        <begin position="87"/>
        <end position="107"/>
    </location>
</feature>
<feature type="transmembrane region" description="Helical" evidence="1">
    <location>
        <begin position="227"/>
        <end position="251"/>
    </location>
</feature>
<evidence type="ECO:0000313" key="2">
    <source>
        <dbReference type="EMBL" id="MDO2408649.1"/>
    </source>
</evidence>
<feature type="transmembrane region" description="Helical" evidence="1">
    <location>
        <begin position="113"/>
        <end position="135"/>
    </location>
</feature>
<dbReference type="Proteomes" id="UP001171111">
    <property type="component" value="Unassembled WGS sequence"/>
</dbReference>
<dbReference type="InterPro" id="IPR007272">
    <property type="entry name" value="Sulf_transp_TsuA/YedE"/>
</dbReference>
<name>A0ABT8T4Z3_9BACT</name>
<keyword evidence="3" id="KW-1185">Reference proteome</keyword>
<proteinExistence type="predicted"/>
<evidence type="ECO:0000256" key="1">
    <source>
        <dbReference type="SAM" id="Phobius"/>
    </source>
</evidence>
<dbReference type="RefSeq" id="WP_302243380.1">
    <property type="nucleotide sequence ID" value="NZ_JAULJQ010000001.1"/>
</dbReference>
<keyword evidence="1" id="KW-1133">Transmembrane helix</keyword>
<accession>A0ABT8T4Z3</accession>
<keyword evidence="1" id="KW-0472">Membrane</keyword>
<evidence type="ECO:0000313" key="3">
    <source>
        <dbReference type="Proteomes" id="UP001171111"/>
    </source>
</evidence>
<dbReference type="EMBL" id="JAULJQ010000001">
    <property type="protein sequence ID" value="MDO2408649.1"/>
    <property type="molecule type" value="Genomic_DNA"/>
</dbReference>